<dbReference type="RefSeq" id="WP_270041486.1">
    <property type="nucleotide sequence ID" value="NZ_JAPDOD010000017.1"/>
</dbReference>
<dbReference type="PROSITE" id="PS50893">
    <property type="entry name" value="ABC_TRANSPORTER_2"/>
    <property type="match status" value="1"/>
</dbReference>
<comment type="caution">
    <text evidence="5">The sequence shown here is derived from an EMBL/GenBank/DDBJ whole genome shotgun (WGS) entry which is preliminary data.</text>
</comment>
<keyword evidence="1" id="KW-0813">Transport</keyword>
<dbReference type="Proteomes" id="UP001149140">
    <property type="component" value="Unassembled WGS sequence"/>
</dbReference>
<gene>
    <name evidence="5" type="ORF">OM076_18405</name>
</gene>
<sequence>MASRPVLTASGLAVGRGTTTVASDISLELHRGELVAVLGPNGAGKSTLLATLAGLLPPLAGRVEIDGRVAAALQAPALARRSVRANLDAALSWWGVPKPDRPARALDALERMGVGELAERPAWTLSGGEARRVHLARAIALRPDVLLLDEPFAGVDVPTRAALLRDAASVLRDPSRATFVVLHDRAEAWALADRLIVLLDGRLAAAGEPRAVLERPPTRAVATFLGFTGAVRENGGGVRCVRPAQVALDADGPLAGIVARRIPEEDGVLCEVTLDGGAVQVRHPYPGPAEGEAVRLRLDGGVVF</sequence>
<dbReference type="EMBL" id="JAPDOD010000017">
    <property type="protein sequence ID" value="MDA0162251.1"/>
    <property type="molecule type" value="Genomic_DNA"/>
</dbReference>
<feature type="domain" description="ABC transporter" evidence="4">
    <location>
        <begin position="7"/>
        <end position="225"/>
    </location>
</feature>
<protein>
    <submittedName>
        <fullName evidence="5">ATP-binding cassette domain-containing protein</fullName>
    </submittedName>
</protein>
<dbReference type="InterPro" id="IPR027417">
    <property type="entry name" value="P-loop_NTPase"/>
</dbReference>
<dbReference type="PANTHER" id="PTHR42781:SF4">
    <property type="entry name" value="SPERMIDINE_PUTRESCINE IMPORT ATP-BINDING PROTEIN POTA"/>
    <property type="match status" value="1"/>
</dbReference>
<keyword evidence="3 5" id="KW-0067">ATP-binding</keyword>
<keyword evidence="6" id="KW-1185">Reference proteome</keyword>
<evidence type="ECO:0000313" key="6">
    <source>
        <dbReference type="Proteomes" id="UP001149140"/>
    </source>
</evidence>
<keyword evidence="2" id="KW-0547">Nucleotide-binding</keyword>
<dbReference type="AlphaFoldDB" id="A0A9X3MUN2"/>
<accession>A0A9X3MUN2</accession>
<evidence type="ECO:0000313" key="5">
    <source>
        <dbReference type="EMBL" id="MDA0162251.1"/>
    </source>
</evidence>
<dbReference type="SUPFAM" id="SSF52540">
    <property type="entry name" value="P-loop containing nucleoside triphosphate hydrolases"/>
    <property type="match status" value="1"/>
</dbReference>
<organism evidence="5 6">
    <name type="scientific">Solirubrobacter ginsenosidimutans</name>
    <dbReference type="NCBI Taxonomy" id="490573"/>
    <lineage>
        <taxon>Bacteria</taxon>
        <taxon>Bacillati</taxon>
        <taxon>Actinomycetota</taxon>
        <taxon>Thermoleophilia</taxon>
        <taxon>Solirubrobacterales</taxon>
        <taxon>Solirubrobacteraceae</taxon>
        <taxon>Solirubrobacter</taxon>
    </lineage>
</organism>
<dbReference type="GO" id="GO:0016887">
    <property type="term" value="F:ATP hydrolysis activity"/>
    <property type="evidence" value="ECO:0007669"/>
    <property type="project" value="InterPro"/>
</dbReference>
<dbReference type="Pfam" id="PF00005">
    <property type="entry name" value="ABC_tran"/>
    <property type="match status" value="1"/>
</dbReference>
<dbReference type="PANTHER" id="PTHR42781">
    <property type="entry name" value="SPERMIDINE/PUTRESCINE IMPORT ATP-BINDING PROTEIN POTA"/>
    <property type="match status" value="1"/>
</dbReference>
<dbReference type="SMART" id="SM00382">
    <property type="entry name" value="AAA"/>
    <property type="match status" value="1"/>
</dbReference>
<dbReference type="InterPro" id="IPR003593">
    <property type="entry name" value="AAA+_ATPase"/>
</dbReference>
<name>A0A9X3MUN2_9ACTN</name>
<reference evidence="5" key="1">
    <citation type="submission" date="2022-10" db="EMBL/GenBank/DDBJ databases">
        <title>The WGS of Solirubrobacter ginsenosidimutans DSM 21036.</title>
        <authorList>
            <person name="Jiang Z."/>
        </authorList>
    </citation>
    <scope>NUCLEOTIDE SEQUENCE</scope>
    <source>
        <strain evidence="5">DSM 21036</strain>
    </source>
</reference>
<dbReference type="GO" id="GO:0005524">
    <property type="term" value="F:ATP binding"/>
    <property type="evidence" value="ECO:0007669"/>
    <property type="project" value="UniProtKB-KW"/>
</dbReference>
<proteinExistence type="predicted"/>
<dbReference type="InterPro" id="IPR003439">
    <property type="entry name" value="ABC_transporter-like_ATP-bd"/>
</dbReference>
<dbReference type="InterPro" id="IPR050093">
    <property type="entry name" value="ABC_SmlMolc_Importer"/>
</dbReference>
<evidence type="ECO:0000256" key="2">
    <source>
        <dbReference type="ARBA" id="ARBA00022741"/>
    </source>
</evidence>
<dbReference type="Gene3D" id="3.40.50.300">
    <property type="entry name" value="P-loop containing nucleotide triphosphate hydrolases"/>
    <property type="match status" value="1"/>
</dbReference>
<evidence type="ECO:0000256" key="1">
    <source>
        <dbReference type="ARBA" id="ARBA00022448"/>
    </source>
</evidence>
<evidence type="ECO:0000259" key="4">
    <source>
        <dbReference type="PROSITE" id="PS50893"/>
    </source>
</evidence>
<evidence type="ECO:0000256" key="3">
    <source>
        <dbReference type="ARBA" id="ARBA00022840"/>
    </source>
</evidence>